<evidence type="ECO:0008006" key="4">
    <source>
        <dbReference type="Google" id="ProtNLM"/>
    </source>
</evidence>
<protein>
    <recommendedName>
        <fullName evidence="4">PetM family of cytochrome b6f complex subunit 7</fullName>
    </recommendedName>
</protein>
<keyword evidence="1" id="KW-0472">Membrane</keyword>
<dbReference type="RefSeq" id="WP_091942827.1">
    <property type="nucleotide sequence ID" value="NZ_FOSV01000003.1"/>
</dbReference>
<proteinExistence type="predicted"/>
<organism evidence="2 3">
    <name type="scientific">Methylorubrum salsuginis</name>
    <dbReference type="NCBI Taxonomy" id="414703"/>
    <lineage>
        <taxon>Bacteria</taxon>
        <taxon>Pseudomonadati</taxon>
        <taxon>Pseudomonadota</taxon>
        <taxon>Alphaproteobacteria</taxon>
        <taxon>Hyphomicrobiales</taxon>
        <taxon>Methylobacteriaceae</taxon>
        <taxon>Methylorubrum</taxon>
    </lineage>
</organism>
<evidence type="ECO:0000313" key="2">
    <source>
        <dbReference type="EMBL" id="SFK63894.1"/>
    </source>
</evidence>
<dbReference type="STRING" id="414703.SAMN04488125_10348"/>
<dbReference type="OrthoDB" id="7679120at2"/>
<feature type="transmembrane region" description="Helical" evidence="1">
    <location>
        <begin position="78"/>
        <end position="101"/>
    </location>
</feature>
<gene>
    <name evidence="2" type="ORF">SAMN04488125_10348</name>
</gene>
<accession>A0A1I4B584</accession>
<evidence type="ECO:0000256" key="1">
    <source>
        <dbReference type="SAM" id="Phobius"/>
    </source>
</evidence>
<feature type="transmembrane region" description="Helical" evidence="1">
    <location>
        <begin position="7"/>
        <end position="28"/>
    </location>
</feature>
<reference evidence="3" key="1">
    <citation type="submission" date="2016-10" db="EMBL/GenBank/DDBJ databases">
        <authorList>
            <person name="Varghese N."/>
            <person name="Submissions S."/>
        </authorList>
    </citation>
    <scope>NUCLEOTIDE SEQUENCE [LARGE SCALE GENOMIC DNA]</scope>
    <source>
        <strain evidence="3">CGMCC 1.6474</strain>
    </source>
</reference>
<evidence type="ECO:0000313" key="3">
    <source>
        <dbReference type="Proteomes" id="UP000198804"/>
    </source>
</evidence>
<keyword evidence="1" id="KW-0812">Transmembrane</keyword>
<dbReference type="EMBL" id="FOSV01000003">
    <property type="protein sequence ID" value="SFK63894.1"/>
    <property type="molecule type" value="Genomic_DNA"/>
</dbReference>
<keyword evidence="1" id="KW-1133">Transmembrane helix</keyword>
<sequence>MLRNVARFLGLPFLSRAIGLVVMAGGFVQLCYDGARSIANNGLRITTLADWIHTLPQDRTAALGQTVEKVAPWADAVLLAPLGLVPASLFALGLGAVLIWLGQPPREPIGFLTGP</sequence>
<name>A0A1I4B584_9HYPH</name>
<keyword evidence="3" id="KW-1185">Reference proteome</keyword>
<dbReference type="AlphaFoldDB" id="A0A1I4B584"/>
<dbReference type="Proteomes" id="UP000198804">
    <property type="component" value="Unassembled WGS sequence"/>
</dbReference>